<reference evidence="2" key="1">
    <citation type="journal article" date="2018" name="MSphere">
        <title>Fusobacterium Genomics Using MinION and Illumina Sequencing Enables Genome Completion and Correction.</title>
        <authorList>
            <person name="Todd S.M."/>
            <person name="Settlage R.E."/>
            <person name="Lahmers K.K."/>
            <person name="Slade D.J."/>
        </authorList>
    </citation>
    <scope>NUCLEOTIDE SEQUENCE [LARGE SCALE GENOMIC DNA]</scope>
    <source>
        <strain evidence="2">ATCC 9817</strain>
    </source>
</reference>
<name>A0ABM6TVZ6_FUSMR</name>
<dbReference type="SUPFAM" id="SSF69279">
    <property type="entry name" value="Phage tail proteins"/>
    <property type="match status" value="1"/>
</dbReference>
<sequence>MAHKRSGYHNGNAGEVWVAGVKIGTCNKGEVKTKYNYEEVDNPDVPGGKIRVLVGETHEISFTYKSTGTEEEIDMFNLDEDITVIMNDANINGTKKQRTKCDGVTFDERTRASFEKGKVKEIQLTGQAETVTELK</sequence>
<dbReference type="InterPro" id="IPR038628">
    <property type="entry name" value="XkdM-like_sf"/>
</dbReference>
<dbReference type="Gene3D" id="2.30.110.40">
    <property type="entry name" value="Phage tail tube protein"/>
    <property type="match status" value="1"/>
</dbReference>
<protein>
    <submittedName>
        <fullName evidence="1">Uncharacterized protein</fullName>
    </submittedName>
</protein>
<proteinExistence type="predicted"/>
<gene>
    <name evidence="1" type="ORF">C4N19_06485</name>
</gene>
<dbReference type="RefSeq" id="WP_005884225.1">
    <property type="nucleotide sequence ID" value="NZ_CP028102.1"/>
</dbReference>
<accession>A0ABM6TVZ6</accession>
<evidence type="ECO:0000313" key="1">
    <source>
        <dbReference type="EMBL" id="AVQ18756.1"/>
    </source>
</evidence>
<organism evidence="1 2">
    <name type="scientific">Fusobacterium mortiferum ATCC 9817</name>
    <dbReference type="NCBI Taxonomy" id="469616"/>
    <lineage>
        <taxon>Bacteria</taxon>
        <taxon>Fusobacteriati</taxon>
        <taxon>Fusobacteriota</taxon>
        <taxon>Fusobacteriia</taxon>
        <taxon>Fusobacteriales</taxon>
        <taxon>Fusobacteriaceae</taxon>
        <taxon>Fusobacterium</taxon>
    </lineage>
</organism>
<evidence type="ECO:0000313" key="2">
    <source>
        <dbReference type="Proteomes" id="UP000240258"/>
    </source>
</evidence>
<dbReference type="EMBL" id="CP028102">
    <property type="protein sequence ID" value="AVQ18756.1"/>
    <property type="molecule type" value="Genomic_DNA"/>
</dbReference>
<dbReference type="GeneID" id="62763165"/>
<keyword evidence="2" id="KW-1185">Reference proteome</keyword>
<dbReference type="Proteomes" id="UP000240258">
    <property type="component" value="Chromosome"/>
</dbReference>